<accession>A0A6C0I8N4</accession>
<dbReference type="AlphaFoldDB" id="A0A6C0I8N4"/>
<dbReference type="SUPFAM" id="SSF53756">
    <property type="entry name" value="UDP-Glycosyltransferase/glycogen phosphorylase"/>
    <property type="match status" value="1"/>
</dbReference>
<evidence type="ECO:0008006" key="2">
    <source>
        <dbReference type="Google" id="ProtNLM"/>
    </source>
</evidence>
<dbReference type="Gene3D" id="3.40.50.2000">
    <property type="entry name" value="Glycogen Phosphorylase B"/>
    <property type="match status" value="1"/>
</dbReference>
<organism evidence="1">
    <name type="scientific">viral metagenome</name>
    <dbReference type="NCBI Taxonomy" id="1070528"/>
    <lineage>
        <taxon>unclassified sequences</taxon>
        <taxon>metagenomes</taxon>
        <taxon>organismal metagenomes</taxon>
    </lineage>
</organism>
<sequence>MNTIETMTMVEIKQMKIEVNNQFCVDILNINKRLHILKKLEKTDPKWNLEISSLNERKSILKEQQIDLNEYNKSVKCYLNGLFADSCKILKKLCKKYSNFELNDFLVDVYASYEVACSVLNIKNEYIHKLHEIMTLKLDDAKRKHVSKIYFIYFLEHLDYLSAKKYIHSYQVVNVEQLNICPENMCFFKENDRGKSLLIYTSGGIGDKIMYARFLQKLCEDYKDNTIILVITDSLYWIFNQVFKYENLKIIKDSQRNTLGHFDYHINFFTLPFFLDLNYNEIYPNYYLKNFLNQSNISLDTNKKNIIINWHGNYENKQEKFNRGMDIEYIVPLLKLKGINWITVQKEISKEELSILRKYNVNILNLDNGPDCFKETIALLKKVDLVVSTDTSLVHIAGTMDINCYVMLSLGCDWRWTRNDPTTKWYPNLKLFRQKKSRNWSNVIDELINELK</sequence>
<dbReference type="EMBL" id="MN740136">
    <property type="protein sequence ID" value="QHT89172.1"/>
    <property type="molecule type" value="Genomic_DNA"/>
</dbReference>
<reference evidence="1" key="1">
    <citation type="journal article" date="2020" name="Nature">
        <title>Giant virus diversity and host interactions through global metagenomics.</title>
        <authorList>
            <person name="Schulz F."/>
            <person name="Roux S."/>
            <person name="Paez-Espino D."/>
            <person name="Jungbluth S."/>
            <person name="Walsh D.A."/>
            <person name="Denef V.J."/>
            <person name="McMahon K.D."/>
            <person name="Konstantinidis K.T."/>
            <person name="Eloe-Fadrosh E.A."/>
            <person name="Kyrpides N.C."/>
            <person name="Woyke T."/>
        </authorList>
    </citation>
    <scope>NUCLEOTIDE SEQUENCE</scope>
    <source>
        <strain evidence="1">GVMAG-M-3300023184-53</strain>
    </source>
</reference>
<name>A0A6C0I8N4_9ZZZZ</name>
<evidence type="ECO:0000313" key="1">
    <source>
        <dbReference type="EMBL" id="QHT89172.1"/>
    </source>
</evidence>
<protein>
    <recommendedName>
        <fullName evidence="2">Glycosyltransferase</fullName>
    </recommendedName>
</protein>
<proteinExistence type="predicted"/>